<dbReference type="AlphaFoldDB" id="A0A4R5VVB8"/>
<keyword evidence="1" id="KW-0812">Transmembrane</keyword>
<evidence type="ECO:0000313" key="4">
    <source>
        <dbReference type="Proteomes" id="UP000295132"/>
    </source>
</evidence>
<protein>
    <submittedName>
        <fullName evidence="3">Uncharacterized protein</fullName>
    </submittedName>
</protein>
<proteinExistence type="predicted"/>
<feature type="transmembrane region" description="Helical" evidence="1">
    <location>
        <begin position="48"/>
        <end position="67"/>
    </location>
</feature>
<dbReference type="EMBL" id="SMYO01000003">
    <property type="protein sequence ID" value="TDK63149.1"/>
    <property type="molecule type" value="Genomic_DNA"/>
</dbReference>
<sequence>MKLLFVSMLLAVFSFSLIIGLDLLMGRNPNDVLKNALNPFRVMMPSEYLILIFFILFFLIDVFRDYLSKKKGDNSSS</sequence>
<name>A0A4R5VVB8_9BACI</name>
<keyword evidence="1" id="KW-0472">Membrane</keyword>
<dbReference type="InterPro" id="IPR058725">
    <property type="entry name" value="YczF"/>
</dbReference>
<evidence type="ECO:0000313" key="2">
    <source>
        <dbReference type="EMBL" id="MDQ6597422.1"/>
    </source>
</evidence>
<organism evidence="3 4">
    <name type="scientific">Bacillus salipaludis</name>
    <dbReference type="NCBI Taxonomy" id="2547811"/>
    <lineage>
        <taxon>Bacteria</taxon>
        <taxon>Bacillati</taxon>
        <taxon>Bacillota</taxon>
        <taxon>Bacilli</taxon>
        <taxon>Bacillales</taxon>
        <taxon>Bacillaceae</taxon>
        <taxon>Bacillus</taxon>
    </lineage>
</organism>
<accession>A0A4R5VVB8</accession>
<dbReference type="RefSeq" id="WP_133333492.1">
    <property type="nucleotide sequence ID" value="NZ_JAVGVR010000001.1"/>
</dbReference>
<gene>
    <name evidence="3" type="ORF">E2K98_06765</name>
    <name evidence="2" type="ORF">RCG21_13820</name>
</gene>
<dbReference type="Proteomes" id="UP000295132">
    <property type="component" value="Unassembled WGS sequence"/>
</dbReference>
<evidence type="ECO:0000313" key="5">
    <source>
        <dbReference type="Proteomes" id="UP001178888"/>
    </source>
</evidence>
<dbReference type="Proteomes" id="UP001178888">
    <property type="component" value="Unassembled WGS sequence"/>
</dbReference>
<evidence type="ECO:0000313" key="3">
    <source>
        <dbReference type="EMBL" id="TDK63149.1"/>
    </source>
</evidence>
<reference evidence="3 4" key="1">
    <citation type="submission" date="2019-03" db="EMBL/GenBank/DDBJ databases">
        <title>Bacillus niacini sp. nov. a Nicotinate-Metabolizing Mesophile Isolated from Soil.</title>
        <authorList>
            <person name="Zhang G."/>
        </authorList>
    </citation>
    <scope>NUCLEOTIDE SEQUENCE [LARGE SCALE GENOMIC DNA]</scope>
    <source>
        <strain evidence="3 4">WN066</strain>
    </source>
</reference>
<dbReference type="EMBL" id="JAVGVR010000001">
    <property type="protein sequence ID" value="MDQ6597422.1"/>
    <property type="molecule type" value="Genomic_DNA"/>
</dbReference>
<keyword evidence="1" id="KW-1133">Transmembrane helix</keyword>
<evidence type="ECO:0000256" key="1">
    <source>
        <dbReference type="SAM" id="Phobius"/>
    </source>
</evidence>
<dbReference type="Pfam" id="PF26310">
    <property type="entry name" value="YczF"/>
    <property type="match status" value="1"/>
</dbReference>
<reference evidence="2" key="2">
    <citation type="submission" date="2023-08" db="EMBL/GenBank/DDBJ databases">
        <title>Nitrogen cycling bacteria in agricultural field soils.</title>
        <authorList>
            <person name="Jang J."/>
        </authorList>
    </citation>
    <scope>NUCLEOTIDE SEQUENCE</scope>
    <source>
        <strain evidence="2">PS3-36</strain>
    </source>
</reference>
<keyword evidence="5" id="KW-1185">Reference proteome</keyword>
<comment type="caution">
    <text evidence="3">The sequence shown here is derived from an EMBL/GenBank/DDBJ whole genome shotgun (WGS) entry which is preliminary data.</text>
</comment>